<comment type="caution">
    <text evidence="5">The sequence shown here is derived from an EMBL/GenBank/DDBJ whole genome shotgun (WGS) entry which is preliminary data.</text>
</comment>
<dbReference type="InterPro" id="IPR036249">
    <property type="entry name" value="Thioredoxin-like_sf"/>
</dbReference>
<dbReference type="PANTHER" id="PTHR12151:SF25">
    <property type="entry name" value="LINALOOL DEHYDRATASE_ISOMERASE DOMAIN-CONTAINING PROTEIN"/>
    <property type="match status" value="1"/>
</dbReference>
<evidence type="ECO:0000256" key="4">
    <source>
        <dbReference type="PIRSR" id="PIRSR603782-2"/>
    </source>
</evidence>
<comment type="similarity">
    <text evidence="1">Belongs to the SCO1/2 family.</text>
</comment>
<evidence type="ECO:0000256" key="2">
    <source>
        <dbReference type="ARBA" id="ARBA00023008"/>
    </source>
</evidence>
<evidence type="ECO:0000313" key="6">
    <source>
        <dbReference type="Proteomes" id="UP000037822"/>
    </source>
</evidence>
<dbReference type="SUPFAM" id="SSF52833">
    <property type="entry name" value="Thioredoxin-like"/>
    <property type="match status" value="1"/>
</dbReference>
<keyword evidence="2 3" id="KW-0186">Copper</keyword>
<dbReference type="CDD" id="cd02968">
    <property type="entry name" value="SCO"/>
    <property type="match status" value="1"/>
</dbReference>
<dbReference type="FunFam" id="3.40.30.10:FF:000013">
    <property type="entry name" value="Blast:Protein SCO1 homolog, mitochondrial"/>
    <property type="match status" value="1"/>
</dbReference>
<reference evidence="5 6" key="1">
    <citation type="submission" date="2015-07" db="EMBL/GenBank/DDBJ databases">
        <title>Whole genome sequencing of Bosea vaviloviae isolated from cave pool.</title>
        <authorList>
            <person name="Tan N.E.H."/>
            <person name="Lee Y.P."/>
            <person name="Gan H.M."/>
            <person name="Barton H."/>
            <person name="Savka M.A."/>
        </authorList>
    </citation>
    <scope>NUCLEOTIDE SEQUENCE [LARGE SCALE GENOMIC DNA]</scope>
    <source>
        <strain evidence="5 6">SD260</strain>
    </source>
</reference>
<keyword evidence="4" id="KW-1015">Disulfide bond</keyword>
<proteinExistence type="inferred from homology"/>
<dbReference type="EMBL" id="LGSZ01000068">
    <property type="protein sequence ID" value="KPH76447.1"/>
    <property type="molecule type" value="Genomic_DNA"/>
</dbReference>
<gene>
    <name evidence="5" type="ORF">AE618_23245</name>
</gene>
<keyword evidence="6" id="KW-1185">Reference proteome</keyword>
<dbReference type="AlphaFoldDB" id="A0A0N1N251"/>
<evidence type="ECO:0000256" key="3">
    <source>
        <dbReference type="PIRSR" id="PIRSR603782-1"/>
    </source>
</evidence>
<evidence type="ECO:0008006" key="7">
    <source>
        <dbReference type="Google" id="ProtNLM"/>
    </source>
</evidence>
<feature type="binding site" evidence="3">
    <location>
        <position position="78"/>
    </location>
    <ligand>
        <name>Cu cation</name>
        <dbReference type="ChEBI" id="CHEBI:23378"/>
    </ligand>
</feature>
<dbReference type="PANTHER" id="PTHR12151">
    <property type="entry name" value="ELECTRON TRANSPORT PROTIN SCO1/SENC FAMILY MEMBER"/>
    <property type="match status" value="1"/>
</dbReference>
<dbReference type="Gene3D" id="3.40.30.10">
    <property type="entry name" value="Glutaredoxin"/>
    <property type="match status" value="1"/>
</dbReference>
<evidence type="ECO:0000256" key="1">
    <source>
        <dbReference type="ARBA" id="ARBA00010996"/>
    </source>
</evidence>
<name>A0A0N1N251_9HYPH</name>
<evidence type="ECO:0000313" key="5">
    <source>
        <dbReference type="EMBL" id="KPH76447.1"/>
    </source>
</evidence>
<dbReference type="GO" id="GO:0046872">
    <property type="term" value="F:metal ion binding"/>
    <property type="evidence" value="ECO:0007669"/>
    <property type="project" value="UniProtKB-KW"/>
</dbReference>
<dbReference type="Pfam" id="PF02630">
    <property type="entry name" value="SCO1-SenC"/>
    <property type="match status" value="1"/>
</dbReference>
<keyword evidence="3" id="KW-0479">Metal-binding</keyword>
<organism evidence="5 6">
    <name type="scientific">Bosea vaviloviae</name>
    <dbReference type="NCBI Taxonomy" id="1526658"/>
    <lineage>
        <taxon>Bacteria</taxon>
        <taxon>Pseudomonadati</taxon>
        <taxon>Pseudomonadota</taxon>
        <taxon>Alphaproteobacteria</taxon>
        <taxon>Hyphomicrobiales</taxon>
        <taxon>Boseaceae</taxon>
        <taxon>Bosea</taxon>
    </lineage>
</organism>
<dbReference type="Proteomes" id="UP000037822">
    <property type="component" value="Unassembled WGS sequence"/>
</dbReference>
<dbReference type="PATRIC" id="fig|1526658.3.peg.4149"/>
<accession>A0A0N1N251</accession>
<feature type="disulfide bond" description="Redox-active" evidence="4">
    <location>
        <begin position="78"/>
        <end position="82"/>
    </location>
</feature>
<sequence>MRISAVNRRLVLPLVVFLAGALALAAAAILTFSPSRQGQSGTASVGGPFTLTTQEGKPLTDKDLRGAPFLVFFGFTHCPDICPTKLFEISETLRAAGAKGDKLRALFVTVDPERDTPEVMKSYLGSFDPRIIGLSGDRPAIDAMVKAYRAYARKVPLKDDDYTMDHTALVYLMGKDGSFIGAFNSEQPPAQAAQEWLRHL</sequence>
<protein>
    <recommendedName>
        <fullName evidence="7">Copper-binding protein</fullName>
    </recommendedName>
</protein>
<feature type="binding site" evidence="3">
    <location>
        <position position="82"/>
    </location>
    <ligand>
        <name>Cu cation</name>
        <dbReference type="ChEBI" id="CHEBI:23378"/>
    </ligand>
</feature>
<dbReference type="InterPro" id="IPR003782">
    <property type="entry name" value="SCO1/SenC"/>
</dbReference>
<feature type="binding site" evidence="3">
    <location>
        <position position="166"/>
    </location>
    <ligand>
        <name>Cu cation</name>
        <dbReference type="ChEBI" id="CHEBI:23378"/>
    </ligand>
</feature>